<feature type="compositionally biased region" description="Low complexity" evidence="2">
    <location>
        <begin position="320"/>
        <end position="332"/>
    </location>
</feature>
<dbReference type="PANTHER" id="PTHR46835:SF3">
    <property type="entry name" value="BASIC-LEUCINE ZIPPER (BZIP) TRANSCRIPTION FACTOR FAMILY PROTEIN"/>
    <property type="match status" value="1"/>
</dbReference>
<dbReference type="GO" id="GO:0003700">
    <property type="term" value="F:DNA-binding transcription factor activity"/>
    <property type="evidence" value="ECO:0007669"/>
    <property type="project" value="InterPro"/>
</dbReference>
<sequence length="371" mass="41954">MANSRGPTSIRHMYYGKNSLLPPKSPFPSILSSCADYIPSSVLGQKSILDFREGNSQHQRTSSESFLMEEQPSWLDDLLNEPDTPVRKGGHCRSSSDSFSYVDSMNIVNMGSIAKEDSIRTMAHPSWNLPKYDLYKDVRHVSQYSDPKSSLQERIRAWNSAVNPQSMPSLRETIMHQSSKSSSKPLEAEVVPPTASEKQETLDAGLHESKGSSERKDPSESMPSASEADTKRTKHQFAQRSRVRKLQYIAELERTVQAVQAESSDISAELEFLGQRNLILSMENKALKQRLESLAQEQLIKYLEHEVLERERGRLRALYQKQKQPQLQPEPKTGGPQRTSSRDLDQQLAKLSLKHKDASHGQDLLSDQLHI</sequence>
<protein>
    <submittedName>
        <fullName evidence="4">Basic leucine zipper transcription factor</fullName>
    </submittedName>
</protein>
<dbReference type="AlphaFoldDB" id="A0AAV3RNL1"/>
<comment type="caution">
    <text evidence="4">The sequence shown here is derived from an EMBL/GenBank/DDBJ whole genome shotgun (WGS) entry which is preliminary data.</text>
</comment>
<keyword evidence="1" id="KW-0175">Coiled coil</keyword>
<gene>
    <name evidence="4" type="ORF">LIER_29777</name>
</gene>
<proteinExistence type="predicted"/>
<feature type="coiled-coil region" evidence="1">
    <location>
        <begin position="249"/>
        <end position="297"/>
    </location>
</feature>
<evidence type="ECO:0000256" key="1">
    <source>
        <dbReference type="SAM" id="Coils"/>
    </source>
</evidence>
<reference evidence="4 5" key="1">
    <citation type="submission" date="2024-01" db="EMBL/GenBank/DDBJ databases">
        <title>The complete chloroplast genome sequence of Lithospermum erythrorhizon: insights into the phylogenetic relationship among Boraginaceae species and the maternal lineages of purple gromwells.</title>
        <authorList>
            <person name="Okada T."/>
            <person name="Watanabe K."/>
        </authorList>
    </citation>
    <scope>NUCLEOTIDE SEQUENCE [LARGE SCALE GENOMIC DNA]</scope>
</reference>
<accession>A0AAV3RNL1</accession>
<dbReference type="EMBL" id="BAABME010010369">
    <property type="protein sequence ID" value="GAA0177968.1"/>
    <property type="molecule type" value="Genomic_DNA"/>
</dbReference>
<dbReference type="Proteomes" id="UP001454036">
    <property type="component" value="Unassembled WGS sequence"/>
</dbReference>
<dbReference type="SMART" id="SM00338">
    <property type="entry name" value="BRLZ"/>
    <property type="match status" value="1"/>
</dbReference>
<evidence type="ECO:0000256" key="2">
    <source>
        <dbReference type="SAM" id="MobiDB-lite"/>
    </source>
</evidence>
<organism evidence="4 5">
    <name type="scientific">Lithospermum erythrorhizon</name>
    <name type="common">Purple gromwell</name>
    <name type="synonym">Lithospermum officinale var. erythrorhizon</name>
    <dbReference type="NCBI Taxonomy" id="34254"/>
    <lineage>
        <taxon>Eukaryota</taxon>
        <taxon>Viridiplantae</taxon>
        <taxon>Streptophyta</taxon>
        <taxon>Embryophyta</taxon>
        <taxon>Tracheophyta</taxon>
        <taxon>Spermatophyta</taxon>
        <taxon>Magnoliopsida</taxon>
        <taxon>eudicotyledons</taxon>
        <taxon>Gunneridae</taxon>
        <taxon>Pentapetalae</taxon>
        <taxon>asterids</taxon>
        <taxon>lamiids</taxon>
        <taxon>Boraginales</taxon>
        <taxon>Boraginaceae</taxon>
        <taxon>Boraginoideae</taxon>
        <taxon>Lithospermeae</taxon>
        <taxon>Lithospermum</taxon>
    </lineage>
</organism>
<feature type="compositionally biased region" description="Polar residues" evidence="2">
    <location>
        <begin position="175"/>
        <end position="184"/>
    </location>
</feature>
<dbReference type="InterPro" id="IPR046347">
    <property type="entry name" value="bZIP_sf"/>
</dbReference>
<dbReference type="SUPFAM" id="SSF57959">
    <property type="entry name" value="Leucine zipper domain"/>
    <property type="match status" value="1"/>
</dbReference>
<feature type="region of interest" description="Disordered" evidence="2">
    <location>
        <begin position="174"/>
        <end position="240"/>
    </location>
</feature>
<feature type="compositionally biased region" description="Basic and acidic residues" evidence="2">
    <location>
        <begin position="197"/>
        <end position="219"/>
    </location>
</feature>
<dbReference type="InterPro" id="IPR004827">
    <property type="entry name" value="bZIP"/>
</dbReference>
<evidence type="ECO:0000259" key="3">
    <source>
        <dbReference type="SMART" id="SM00338"/>
    </source>
</evidence>
<name>A0AAV3RNL1_LITER</name>
<dbReference type="CDD" id="cd14703">
    <property type="entry name" value="bZIP_plant_RF2"/>
    <property type="match status" value="1"/>
</dbReference>
<dbReference type="InterPro" id="IPR044797">
    <property type="entry name" value="At4g06598-like"/>
</dbReference>
<dbReference type="GO" id="GO:0005634">
    <property type="term" value="C:nucleus"/>
    <property type="evidence" value="ECO:0007669"/>
    <property type="project" value="UniProtKB-ARBA"/>
</dbReference>
<dbReference type="PANTHER" id="PTHR46835">
    <property type="entry name" value="BASIC-LEUCINE ZIPPER (BZIP) TRANSCRIPTION FACTOR FAMILY PROTEIN-RELATED"/>
    <property type="match status" value="1"/>
</dbReference>
<evidence type="ECO:0000313" key="4">
    <source>
        <dbReference type="EMBL" id="GAA0177968.1"/>
    </source>
</evidence>
<evidence type="ECO:0000313" key="5">
    <source>
        <dbReference type="Proteomes" id="UP001454036"/>
    </source>
</evidence>
<dbReference type="InterPro" id="IPR044759">
    <property type="entry name" value="bZIP_RF2"/>
</dbReference>
<feature type="domain" description="BZIP" evidence="3">
    <location>
        <begin position="227"/>
        <end position="286"/>
    </location>
</feature>
<keyword evidence="5" id="KW-1185">Reference proteome</keyword>
<feature type="region of interest" description="Disordered" evidence="2">
    <location>
        <begin position="319"/>
        <end position="345"/>
    </location>
</feature>